<sequence>MGGAAFASVALSACGGGGSKSGSSTGATVASPSVTPQAKHSLAEASRFLSQATPGTTRREIEVVAKDGIEDWLNKQLAIPRQSQNFDWLVSKGYHAEDQMFALAHWERPLWKGLLTGRDKLRQRITLALLDIFVVGIRPLNPYWRSFAMANYFDILADHCFGNFRRLLEEISFSTAMGSYLTFLNSSKADSKGRKPDENFARELMQLFSIGTYLLNDDGSAKASSAGTTIPTYSQTDISELARVFTGMRSSGAREDFRQHRHRLRIDPAYNDTGSVNFLGNTISGGGEQAVSAAIDTVFSHANVGPFLATRLIQSLTTSNPSSGYVSRVARVFANNGKGERGDLAAVIRAVLLDGEVRSGPVRGGGRLRDPVQRFTNWGHAFRVDDEKDEWSMPMLVGSLGKEPGWSPTVFNFHESDYSPPRTRISERGLVAPEFQILSEQTAMQHINFTAKAVRGWLGYYGLAPDRKDFAALSDDARALVDELALVLAADQISAARRDQIVQIVETATVSQKDRETWRINLATLAVMISPEYLVIE</sequence>
<dbReference type="Proteomes" id="UP000285232">
    <property type="component" value="Unassembled WGS sequence"/>
</dbReference>
<keyword evidence="3" id="KW-1185">Reference proteome</keyword>
<proteinExistence type="predicted"/>
<dbReference type="Pfam" id="PF08811">
    <property type="entry name" value="DUF1800"/>
    <property type="match status" value="1"/>
</dbReference>
<accession>A0A419RTN9</accession>
<evidence type="ECO:0000256" key="1">
    <source>
        <dbReference type="SAM" id="MobiDB-lite"/>
    </source>
</evidence>
<reference evidence="2 3" key="1">
    <citation type="journal article" date="2017" name="Int. J. Syst. Evol. Microbiol.">
        <title>Erythrobacter aquimixticola sp. nov., isolated from the junction between the ocean and a freshwater spring.</title>
        <authorList>
            <person name="Park S."/>
            <person name="Jung Y.T."/>
            <person name="Choi S.J."/>
            <person name="Yoon J.H."/>
        </authorList>
    </citation>
    <scope>NUCLEOTIDE SEQUENCE [LARGE SCALE GENOMIC DNA]</scope>
    <source>
        <strain evidence="2 3">JSSK-14</strain>
    </source>
</reference>
<feature type="compositionally biased region" description="Low complexity" evidence="1">
    <location>
        <begin position="21"/>
        <end position="35"/>
    </location>
</feature>
<name>A0A419RTN9_9SPHN</name>
<evidence type="ECO:0000313" key="3">
    <source>
        <dbReference type="Proteomes" id="UP000285232"/>
    </source>
</evidence>
<comment type="caution">
    <text evidence="2">The sequence shown here is derived from an EMBL/GenBank/DDBJ whole genome shotgun (WGS) entry which is preliminary data.</text>
</comment>
<dbReference type="PANTHER" id="PTHR43737:SF1">
    <property type="entry name" value="DUF1501 DOMAIN-CONTAINING PROTEIN"/>
    <property type="match status" value="1"/>
</dbReference>
<dbReference type="PANTHER" id="PTHR43737">
    <property type="entry name" value="BLL7424 PROTEIN"/>
    <property type="match status" value="1"/>
</dbReference>
<evidence type="ECO:0000313" key="2">
    <source>
        <dbReference type="EMBL" id="RJY09157.1"/>
    </source>
</evidence>
<dbReference type="EMBL" id="RAHX01000001">
    <property type="protein sequence ID" value="RJY09157.1"/>
    <property type="molecule type" value="Genomic_DNA"/>
</dbReference>
<protein>
    <submittedName>
        <fullName evidence="2">DUF1800 family protein</fullName>
    </submittedName>
</protein>
<dbReference type="InterPro" id="IPR014917">
    <property type="entry name" value="DUF1800"/>
</dbReference>
<feature type="region of interest" description="Disordered" evidence="1">
    <location>
        <begin position="16"/>
        <end position="35"/>
    </location>
</feature>
<gene>
    <name evidence="2" type="ORF">D6201_07085</name>
</gene>
<dbReference type="AlphaFoldDB" id="A0A419RTN9"/>
<organism evidence="2 3">
    <name type="scientific">Aurantiacibacter aquimixticola</name>
    <dbReference type="NCBI Taxonomy" id="1958945"/>
    <lineage>
        <taxon>Bacteria</taxon>
        <taxon>Pseudomonadati</taxon>
        <taxon>Pseudomonadota</taxon>
        <taxon>Alphaproteobacteria</taxon>
        <taxon>Sphingomonadales</taxon>
        <taxon>Erythrobacteraceae</taxon>
        <taxon>Aurantiacibacter</taxon>
    </lineage>
</organism>